<organism evidence="1 2">
    <name type="scientific">Apatococcus lobatus</name>
    <dbReference type="NCBI Taxonomy" id="904363"/>
    <lineage>
        <taxon>Eukaryota</taxon>
        <taxon>Viridiplantae</taxon>
        <taxon>Chlorophyta</taxon>
        <taxon>core chlorophytes</taxon>
        <taxon>Trebouxiophyceae</taxon>
        <taxon>Chlorellales</taxon>
        <taxon>Chlorellaceae</taxon>
        <taxon>Apatococcus</taxon>
    </lineage>
</organism>
<evidence type="ECO:0000313" key="2">
    <source>
        <dbReference type="Proteomes" id="UP001438707"/>
    </source>
</evidence>
<accession>A0AAW1RCG1</accession>
<comment type="caution">
    <text evidence="1">The sequence shown here is derived from an EMBL/GenBank/DDBJ whole genome shotgun (WGS) entry which is preliminary data.</text>
</comment>
<gene>
    <name evidence="1" type="ORF">WJX74_009433</name>
</gene>
<reference evidence="1 2" key="1">
    <citation type="journal article" date="2024" name="Nat. Commun.">
        <title>Phylogenomics reveals the evolutionary origins of lichenization in chlorophyte algae.</title>
        <authorList>
            <person name="Puginier C."/>
            <person name="Libourel C."/>
            <person name="Otte J."/>
            <person name="Skaloud P."/>
            <person name="Haon M."/>
            <person name="Grisel S."/>
            <person name="Petersen M."/>
            <person name="Berrin J.G."/>
            <person name="Delaux P.M."/>
            <person name="Dal Grande F."/>
            <person name="Keller J."/>
        </authorList>
    </citation>
    <scope>NUCLEOTIDE SEQUENCE [LARGE SCALE GENOMIC DNA]</scope>
    <source>
        <strain evidence="1 2">SAG 2145</strain>
    </source>
</reference>
<evidence type="ECO:0000313" key="1">
    <source>
        <dbReference type="EMBL" id="KAK9831250.1"/>
    </source>
</evidence>
<dbReference type="AlphaFoldDB" id="A0AAW1RCG1"/>
<dbReference type="Proteomes" id="UP001438707">
    <property type="component" value="Unassembled WGS sequence"/>
</dbReference>
<proteinExistence type="predicted"/>
<protein>
    <submittedName>
        <fullName evidence="1">Uncharacterized protein</fullName>
    </submittedName>
</protein>
<sequence>MRARGGARGSSVTGERRFDGIDIKEALPCICDARAESNLKAHFRKQGRLMEGVRGLSCDTELFWCDGTQKDWNEVVETAQAIIRDVDAQTKEGRETKHLELQLAIEREKTAQAQLLTGRKRQFDEIAMQPPLSIEWQP</sequence>
<keyword evidence="2" id="KW-1185">Reference proteome</keyword>
<name>A0AAW1RCG1_9CHLO</name>
<dbReference type="EMBL" id="JALJOS010000014">
    <property type="protein sequence ID" value="KAK9831250.1"/>
    <property type="molecule type" value="Genomic_DNA"/>
</dbReference>